<keyword evidence="2" id="KW-0732">Signal</keyword>
<comment type="caution">
    <text evidence="3">The sequence shown here is derived from an EMBL/GenBank/DDBJ whole genome shotgun (WGS) entry which is preliminary data.</text>
</comment>
<evidence type="ECO:0000256" key="1">
    <source>
        <dbReference type="SAM" id="Phobius"/>
    </source>
</evidence>
<keyword evidence="4" id="KW-1185">Reference proteome</keyword>
<sequence length="84" mass="9293">MMVAVALLAMTLASAAEHRNTLAVIAGCACATIALTGLLVFESTAHRDRIHRHEKPHLLSESYAPPPRWARRVRLRLLIGERGR</sequence>
<accession>A0ABS6AW09</accession>
<evidence type="ECO:0000256" key="2">
    <source>
        <dbReference type="SAM" id="SignalP"/>
    </source>
</evidence>
<feature type="chain" id="PRO_5046898282" description="Secreted protein" evidence="2">
    <location>
        <begin position="16"/>
        <end position="84"/>
    </location>
</feature>
<gene>
    <name evidence="3" type="ORF">KO481_11145</name>
</gene>
<keyword evidence="1" id="KW-1133">Transmembrane helix</keyword>
<organism evidence="3 4">
    <name type="scientific">Nocardia albiluteola</name>
    <dbReference type="NCBI Taxonomy" id="2842303"/>
    <lineage>
        <taxon>Bacteria</taxon>
        <taxon>Bacillati</taxon>
        <taxon>Actinomycetota</taxon>
        <taxon>Actinomycetes</taxon>
        <taxon>Mycobacteriales</taxon>
        <taxon>Nocardiaceae</taxon>
        <taxon>Nocardia</taxon>
    </lineage>
</organism>
<dbReference type="RefSeq" id="WP_215916973.1">
    <property type="nucleotide sequence ID" value="NZ_JAHKNI010000003.1"/>
</dbReference>
<proteinExistence type="predicted"/>
<evidence type="ECO:0008006" key="5">
    <source>
        <dbReference type="Google" id="ProtNLM"/>
    </source>
</evidence>
<protein>
    <recommendedName>
        <fullName evidence="5">Secreted protein</fullName>
    </recommendedName>
</protein>
<feature type="transmembrane region" description="Helical" evidence="1">
    <location>
        <begin position="25"/>
        <end position="45"/>
    </location>
</feature>
<reference evidence="3 4" key="1">
    <citation type="submission" date="2021-06" db="EMBL/GenBank/DDBJ databases">
        <title>Actinomycetes sequencing.</title>
        <authorList>
            <person name="Shan Q."/>
        </authorList>
    </citation>
    <scope>NUCLEOTIDE SEQUENCE [LARGE SCALE GENOMIC DNA]</scope>
    <source>
        <strain evidence="3 4">NEAU-G5</strain>
    </source>
</reference>
<keyword evidence="1" id="KW-0472">Membrane</keyword>
<feature type="signal peptide" evidence="2">
    <location>
        <begin position="1"/>
        <end position="15"/>
    </location>
</feature>
<evidence type="ECO:0000313" key="4">
    <source>
        <dbReference type="Proteomes" id="UP000733379"/>
    </source>
</evidence>
<name>A0ABS6AW09_9NOCA</name>
<dbReference type="EMBL" id="JAHKNI010000003">
    <property type="protein sequence ID" value="MBU3062078.1"/>
    <property type="molecule type" value="Genomic_DNA"/>
</dbReference>
<dbReference type="Proteomes" id="UP000733379">
    <property type="component" value="Unassembled WGS sequence"/>
</dbReference>
<evidence type="ECO:0000313" key="3">
    <source>
        <dbReference type="EMBL" id="MBU3062078.1"/>
    </source>
</evidence>
<keyword evidence="1" id="KW-0812">Transmembrane</keyword>